<feature type="region of interest" description="Disordered" evidence="1">
    <location>
        <begin position="56"/>
        <end position="83"/>
    </location>
</feature>
<keyword evidence="3" id="KW-1185">Reference proteome</keyword>
<name>R7QJA9_CHOCR</name>
<organism evidence="2 3">
    <name type="scientific">Chondrus crispus</name>
    <name type="common">Carrageen Irish moss</name>
    <name type="synonym">Polymorpha crispa</name>
    <dbReference type="NCBI Taxonomy" id="2769"/>
    <lineage>
        <taxon>Eukaryota</taxon>
        <taxon>Rhodophyta</taxon>
        <taxon>Florideophyceae</taxon>
        <taxon>Rhodymeniophycidae</taxon>
        <taxon>Gigartinales</taxon>
        <taxon>Gigartinaceae</taxon>
        <taxon>Chondrus</taxon>
    </lineage>
</organism>
<dbReference type="RefSeq" id="XP_005718507.1">
    <property type="nucleotide sequence ID" value="XM_005718450.1"/>
</dbReference>
<dbReference type="Proteomes" id="UP000012073">
    <property type="component" value="Unassembled WGS sequence"/>
</dbReference>
<dbReference type="Gramene" id="CDF38602">
    <property type="protein sequence ID" value="CDF38602"/>
    <property type="gene ID" value="CHC_T00006413001"/>
</dbReference>
<evidence type="ECO:0000313" key="2">
    <source>
        <dbReference type="EMBL" id="CDF38602.1"/>
    </source>
</evidence>
<dbReference type="KEGG" id="ccp:CHC_T00006413001"/>
<accession>R7QJA9</accession>
<evidence type="ECO:0000313" key="3">
    <source>
        <dbReference type="Proteomes" id="UP000012073"/>
    </source>
</evidence>
<dbReference type="EMBL" id="HG001949">
    <property type="protein sequence ID" value="CDF38602.1"/>
    <property type="molecule type" value="Genomic_DNA"/>
</dbReference>
<evidence type="ECO:0000256" key="1">
    <source>
        <dbReference type="SAM" id="MobiDB-lite"/>
    </source>
</evidence>
<dbReference type="GeneID" id="17326224"/>
<proteinExistence type="predicted"/>
<dbReference type="AlphaFoldDB" id="R7QJA9"/>
<feature type="region of interest" description="Disordered" evidence="1">
    <location>
        <begin position="1"/>
        <end position="29"/>
    </location>
</feature>
<reference evidence="3" key="1">
    <citation type="journal article" date="2013" name="Proc. Natl. Acad. Sci. U.S.A.">
        <title>Genome structure and metabolic features in the red seaweed Chondrus crispus shed light on evolution of the Archaeplastida.</title>
        <authorList>
            <person name="Collen J."/>
            <person name="Porcel B."/>
            <person name="Carre W."/>
            <person name="Ball S.G."/>
            <person name="Chaparro C."/>
            <person name="Tonon T."/>
            <person name="Barbeyron T."/>
            <person name="Michel G."/>
            <person name="Noel B."/>
            <person name="Valentin K."/>
            <person name="Elias M."/>
            <person name="Artiguenave F."/>
            <person name="Arun A."/>
            <person name="Aury J.M."/>
            <person name="Barbosa-Neto J.F."/>
            <person name="Bothwell J.H."/>
            <person name="Bouget F.Y."/>
            <person name="Brillet L."/>
            <person name="Cabello-Hurtado F."/>
            <person name="Capella-Gutierrez S."/>
            <person name="Charrier B."/>
            <person name="Cladiere L."/>
            <person name="Cock J.M."/>
            <person name="Coelho S.M."/>
            <person name="Colleoni C."/>
            <person name="Czjzek M."/>
            <person name="Da Silva C."/>
            <person name="Delage L."/>
            <person name="Denoeud F."/>
            <person name="Deschamps P."/>
            <person name="Dittami S.M."/>
            <person name="Gabaldon T."/>
            <person name="Gachon C.M."/>
            <person name="Groisillier A."/>
            <person name="Herve C."/>
            <person name="Jabbari K."/>
            <person name="Katinka M."/>
            <person name="Kloareg B."/>
            <person name="Kowalczyk N."/>
            <person name="Labadie K."/>
            <person name="Leblanc C."/>
            <person name="Lopez P.J."/>
            <person name="McLachlan D.H."/>
            <person name="Meslet-Cladiere L."/>
            <person name="Moustafa A."/>
            <person name="Nehr Z."/>
            <person name="Nyvall Collen P."/>
            <person name="Panaud O."/>
            <person name="Partensky F."/>
            <person name="Poulain J."/>
            <person name="Rensing S.A."/>
            <person name="Rousvoal S."/>
            <person name="Samson G."/>
            <person name="Symeonidi A."/>
            <person name="Weissenbach J."/>
            <person name="Zambounis A."/>
            <person name="Wincker P."/>
            <person name="Boyen C."/>
        </authorList>
    </citation>
    <scope>NUCLEOTIDE SEQUENCE [LARGE SCALE GENOMIC DNA]</scope>
    <source>
        <strain evidence="3">cv. Stackhouse</strain>
    </source>
</reference>
<protein>
    <submittedName>
        <fullName evidence="2">Uncharacterized protein</fullName>
    </submittedName>
</protein>
<sequence>MHYCRSIIDPQSRPQSVGPEEHLYRTSSTSQRILDIETKSVAVSSPRSHCVTITNTVNRASDRRTSQDVHRRNSSSDHDPSAR</sequence>
<feature type="compositionally biased region" description="Basic and acidic residues" evidence="1">
    <location>
        <begin position="60"/>
        <end position="83"/>
    </location>
</feature>
<gene>
    <name evidence="2" type="ORF">CHC_T00006413001</name>
</gene>